<dbReference type="EMBL" id="QGMG01000029">
    <property type="protein sequence ID" value="TVY58722.1"/>
    <property type="molecule type" value="Genomic_DNA"/>
</dbReference>
<comment type="caution">
    <text evidence="2">The sequence shown here is derived from an EMBL/GenBank/DDBJ whole genome shotgun (WGS) entry which is preliminary data.</text>
</comment>
<accession>A0A7D8YV59</accession>
<proteinExistence type="predicted"/>
<protein>
    <recommendedName>
        <fullName evidence="4">Transcriptional regulator</fullName>
    </recommendedName>
</protein>
<dbReference type="Proteomes" id="UP000481288">
    <property type="component" value="Unassembled WGS sequence"/>
</dbReference>
<feature type="compositionally biased region" description="Basic residues" evidence="1">
    <location>
        <begin position="471"/>
        <end position="480"/>
    </location>
</feature>
<feature type="compositionally biased region" description="Basic residues" evidence="1">
    <location>
        <begin position="201"/>
        <end position="223"/>
    </location>
</feature>
<gene>
    <name evidence="2" type="ORF">LCER1_G000326</name>
</gene>
<dbReference type="PANTHER" id="PTHR15410">
    <property type="entry name" value="HIRA-INTERACTING PROTEIN 3"/>
    <property type="match status" value="1"/>
</dbReference>
<feature type="region of interest" description="Disordered" evidence="1">
    <location>
        <begin position="72"/>
        <end position="385"/>
    </location>
</feature>
<organism evidence="2 3">
    <name type="scientific">Lachnellula cervina</name>
    <dbReference type="NCBI Taxonomy" id="1316786"/>
    <lineage>
        <taxon>Eukaryota</taxon>
        <taxon>Fungi</taxon>
        <taxon>Dikarya</taxon>
        <taxon>Ascomycota</taxon>
        <taxon>Pezizomycotina</taxon>
        <taxon>Leotiomycetes</taxon>
        <taxon>Helotiales</taxon>
        <taxon>Lachnaceae</taxon>
        <taxon>Lachnellula</taxon>
    </lineage>
</organism>
<evidence type="ECO:0000313" key="2">
    <source>
        <dbReference type="EMBL" id="TVY58722.1"/>
    </source>
</evidence>
<feature type="compositionally biased region" description="Acidic residues" evidence="1">
    <location>
        <begin position="125"/>
        <end position="150"/>
    </location>
</feature>
<feature type="region of interest" description="Disordered" evidence="1">
    <location>
        <begin position="457"/>
        <end position="538"/>
    </location>
</feature>
<dbReference type="GO" id="GO:0005634">
    <property type="term" value="C:nucleus"/>
    <property type="evidence" value="ECO:0007669"/>
    <property type="project" value="TreeGrafter"/>
</dbReference>
<feature type="compositionally biased region" description="Basic residues" evidence="1">
    <location>
        <begin position="156"/>
        <end position="171"/>
    </location>
</feature>
<dbReference type="AlphaFoldDB" id="A0A7D8YV59"/>
<feature type="compositionally biased region" description="Acidic residues" evidence="1">
    <location>
        <begin position="177"/>
        <end position="196"/>
    </location>
</feature>
<dbReference type="InterPro" id="IPR037647">
    <property type="entry name" value="HIRIP3"/>
</dbReference>
<name>A0A7D8YV59_9HELO</name>
<sequence>MAPSERVLIDKLKATALAIFNSAERDQLSVKRVRDRLEAQLGLEKGFFVQPTWKEKSKTIVKEYATQLIEGEEPAEASIHVESPPVKEPIPSHKKSAPPNNKRAKEPTSAEQSRPAKRQKKQDTPEESSELSDVVSDEDSPEPDFGDSDVSDAPKPKKKSLSKPPVKRQSKKQAASSDEEEDDISDVPIDDEDDDSDAKPKPKKSAPKKATKPAARSKGRQKKSKGETPESEEESEVKADSESEDELTPANKGKSRSKSAADSEEDEPTSTKSSKSETKPVPESDAESNAPTPKKKAKSATPAKAKPARDFVTAEDEKIETKANDSESEMSIVLDEAPKPKGKRRSKSDMASSAPKAAKASKQSKAPKEPKVKAAKASSNLSPAEEQLKTLQTQLLRCGVRKIWQFELKQFEDDTSAKVRYLQQMLRDIGMTGRFSETRAKEIKEMRELQADLEAVKEGEKVWGMESGRPSRSKAAKKSLKINSGEDDEDEDENKKPQSKGAKAGSESEDDSDEQPRPRVPRAKQDLAFLGDEEDSDE</sequence>
<feature type="compositionally biased region" description="Basic and acidic residues" evidence="1">
    <location>
        <begin position="315"/>
        <end position="325"/>
    </location>
</feature>
<reference evidence="2 3" key="1">
    <citation type="submission" date="2018-05" db="EMBL/GenBank/DDBJ databases">
        <title>Whole genome sequencing for identification of molecular markers to develop diagnostic detection tools for the regulated plant pathogen Lachnellula willkommii.</title>
        <authorList>
            <person name="Giroux E."/>
            <person name="Bilodeau G."/>
        </authorList>
    </citation>
    <scope>NUCLEOTIDE SEQUENCE [LARGE SCALE GENOMIC DNA]</scope>
    <source>
        <strain evidence="2 3">CBS 625.97</strain>
    </source>
</reference>
<keyword evidence="3" id="KW-1185">Reference proteome</keyword>
<dbReference type="PANTHER" id="PTHR15410:SF2">
    <property type="entry name" value="HIRA-INTERACTING PROTEIN 3"/>
    <property type="match status" value="1"/>
</dbReference>
<dbReference type="OrthoDB" id="552755at2759"/>
<evidence type="ECO:0000256" key="1">
    <source>
        <dbReference type="SAM" id="MobiDB-lite"/>
    </source>
</evidence>
<feature type="compositionally biased region" description="Low complexity" evidence="1">
    <location>
        <begin position="349"/>
        <end position="364"/>
    </location>
</feature>
<evidence type="ECO:0000313" key="3">
    <source>
        <dbReference type="Proteomes" id="UP000481288"/>
    </source>
</evidence>
<evidence type="ECO:0008006" key="4">
    <source>
        <dbReference type="Google" id="ProtNLM"/>
    </source>
</evidence>